<evidence type="ECO:0000313" key="10">
    <source>
        <dbReference type="Proteomes" id="UP000003835"/>
    </source>
</evidence>
<keyword evidence="5 7" id="KW-1133">Transmembrane helix</keyword>
<comment type="subcellular location">
    <subcellularLocation>
        <location evidence="1">Membrane</location>
        <topology evidence="1">Multi-pass membrane protein</topology>
    </subcellularLocation>
</comment>
<dbReference type="Pfam" id="PF01694">
    <property type="entry name" value="Rhomboid"/>
    <property type="match status" value="1"/>
</dbReference>
<evidence type="ECO:0000259" key="8">
    <source>
        <dbReference type="Pfam" id="PF01694"/>
    </source>
</evidence>
<dbReference type="InterPro" id="IPR022764">
    <property type="entry name" value="Peptidase_S54_rhomboid_dom"/>
</dbReference>
<protein>
    <submittedName>
        <fullName evidence="9">Peptidase, S54 (Rhomboid) family, putative</fullName>
    </submittedName>
</protein>
<proteinExistence type="inferred from homology"/>
<feature type="transmembrane region" description="Helical" evidence="7">
    <location>
        <begin position="61"/>
        <end position="78"/>
    </location>
</feature>
<sequence length="579" mass="65636">MSHFNICAATRPYNPYNPYNREPDNSHNRDRILDRVMVEKVNFADSSQPDRQSLLMDINQLLLWIVCTSCVLNIIVGIRRASISDSAVYIRSWMLVSGLVLATTGVLYVLTPENAGWIGGGLWGLLILMPILGFRLMNQLAYQERFGAASRLGKLLCWLHPAQNWRQFAELLDTLEQLKQGSTTEATAIINRDKTTNRPLVRHTIATLYKMEARWQELREWIETNLSQTALEHDPRLILYYLRALGEMGDLNRVLAQLDQFERILEHSDRGINQSQAYLFAFAFCGQKAQVVQLLTGPLAFYPKYIRQFWLATADWAAGDVEEARQQLLAISNRHTGLYRHAIEARLSQSPVNPDAVLTQYSQQILARLTLNLQHQVRYGSRERFLGSRAYTTWGIIGLNLIVFGLEIHFGGSENPQVLYKLGALVPEEVLDGAWWRLLTSTFLHFGFLHLLMNMLGLYILGPFVEYALSGWRYLLLYLSCGVGSMLVVSLATHFGYSEAQFVVGASGSVMGIVGATAAILLQGWRREKSRLASRRLRFILFIIAFQVIFDLSIPQVSFTGHTSGLIIGFFVGLLLYHK</sequence>
<dbReference type="STRING" id="118168.MC7420_1391"/>
<keyword evidence="6 7" id="KW-0472">Membrane</keyword>
<evidence type="ECO:0000256" key="4">
    <source>
        <dbReference type="ARBA" id="ARBA00022801"/>
    </source>
</evidence>
<dbReference type="Gene3D" id="1.20.1540.10">
    <property type="entry name" value="Rhomboid-like"/>
    <property type="match status" value="1"/>
</dbReference>
<reference evidence="9 10" key="1">
    <citation type="submission" date="2008-07" db="EMBL/GenBank/DDBJ databases">
        <authorList>
            <person name="Tandeau de Marsac N."/>
            <person name="Ferriera S."/>
            <person name="Johnson J."/>
            <person name="Kravitz S."/>
            <person name="Beeson K."/>
            <person name="Sutton G."/>
            <person name="Rogers Y.-H."/>
            <person name="Friedman R."/>
            <person name="Frazier M."/>
            <person name="Venter J.C."/>
        </authorList>
    </citation>
    <scope>NUCLEOTIDE SEQUENCE [LARGE SCALE GENOMIC DNA]</scope>
    <source>
        <strain evidence="9 10">PCC 7420</strain>
    </source>
</reference>
<dbReference type="InterPro" id="IPR050925">
    <property type="entry name" value="Rhomboid_protease_S54"/>
</dbReference>
<dbReference type="HOGENOM" id="CLU_515532_0_0_3"/>
<feature type="transmembrane region" description="Helical" evidence="7">
    <location>
        <begin position="537"/>
        <end position="554"/>
    </location>
</feature>
<feature type="transmembrane region" description="Helical" evidence="7">
    <location>
        <begin position="391"/>
        <end position="410"/>
    </location>
</feature>
<evidence type="ECO:0000256" key="7">
    <source>
        <dbReference type="SAM" id="Phobius"/>
    </source>
</evidence>
<feature type="transmembrane region" description="Helical" evidence="7">
    <location>
        <begin position="503"/>
        <end position="525"/>
    </location>
</feature>
<keyword evidence="3 7" id="KW-0812">Transmembrane</keyword>
<feature type="transmembrane region" description="Helical" evidence="7">
    <location>
        <begin position="90"/>
        <end position="110"/>
    </location>
</feature>
<feature type="transmembrane region" description="Helical" evidence="7">
    <location>
        <begin position="116"/>
        <end position="136"/>
    </location>
</feature>
<feature type="transmembrane region" description="Helical" evidence="7">
    <location>
        <begin position="474"/>
        <end position="497"/>
    </location>
</feature>
<name>B4VRS9_9CYAN</name>
<dbReference type="PANTHER" id="PTHR43731:SF14">
    <property type="entry name" value="PRESENILIN-ASSOCIATED RHOMBOID-LIKE PROTEIN, MITOCHONDRIAL"/>
    <property type="match status" value="1"/>
</dbReference>
<feature type="domain" description="Peptidase S54 rhomboid" evidence="8">
    <location>
        <begin position="433"/>
        <end position="577"/>
    </location>
</feature>
<feature type="transmembrane region" description="Helical" evidence="7">
    <location>
        <begin position="560"/>
        <end position="577"/>
    </location>
</feature>
<evidence type="ECO:0000256" key="3">
    <source>
        <dbReference type="ARBA" id="ARBA00022692"/>
    </source>
</evidence>
<keyword evidence="4" id="KW-0378">Hydrolase</keyword>
<dbReference type="GO" id="GO:0004252">
    <property type="term" value="F:serine-type endopeptidase activity"/>
    <property type="evidence" value="ECO:0007669"/>
    <property type="project" value="InterPro"/>
</dbReference>
<dbReference type="EMBL" id="DS989849">
    <property type="protein sequence ID" value="EDX75473.1"/>
    <property type="molecule type" value="Genomic_DNA"/>
</dbReference>
<dbReference type="PANTHER" id="PTHR43731">
    <property type="entry name" value="RHOMBOID PROTEASE"/>
    <property type="match status" value="1"/>
</dbReference>
<evidence type="ECO:0000256" key="2">
    <source>
        <dbReference type="ARBA" id="ARBA00009045"/>
    </source>
</evidence>
<keyword evidence="10" id="KW-1185">Reference proteome</keyword>
<organism evidence="9 10">
    <name type="scientific">Coleofasciculus chthonoplastes PCC 7420</name>
    <dbReference type="NCBI Taxonomy" id="118168"/>
    <lineage>
        <taxon>Bacteria</taxon>
        <taxon>Bacillati</taxon>
        <taxon>Cyanobacteriota</taxon>
        <taxon>Cyanophyceae</taxon>
        <taxon>Coleofasciculales</taxon>
        <taxon>Coleofasciculaceae</taxon>
        <taxon>Coleofasciculus</taxon>
    </lineage>
</organism>
<dbReference type="eggNOG" id="COG0705">
    <property type="taxonomic scope" value="Bacteria"/>
</dbReference>
<feature type="transmembrane region" description="Helical" evidence="7">
    <location>
        <begin position="443"/>
        <end position="462"/>
    </location>
</feature>
<comment type="similarity">
    <text evidence="2">Belongs to the peptidase S54 family.</text>
</comment>
<evidence type="ECO:0000313" key="9">
    <source>
        <dbReference type="EMBL" id="EDX75473.1"/>
    </source>
</evidence>
<accession>B4VRS9</accession>
<dbReference type="AlphaFoldDB" id="B4VRS9"/>
<evidence type="ECO:0000256" key="5">
    <source>
        <dbReference type="ARBA" id="ARBA00022989"/>
    </source>
</evidence>
<dbReference type="InterPro" id="IPR035952">
    <property type="entry name" value="Rhomboid-like_sf"/>
</dbReference>
<gene>
    <name evidence="9" type="ORF">MC7420_1391</name>
</gene>
<evidence type="ECO:0000256" key="6">
    <source>
        <dbReference type="ARBA" id="ARBA00023136"/>
    </source>
</evidence>
<dbReference type="Proteomes" id="UP000003835">
    <property type="component" value="Unassembled WGS sequence"/>
</dbReference>
<dbReference type="RefSeq" id="WP_006101182.1">
    <property type="nucleotide sequence ID" value="NZ_DS989849.1"/>
</dbReference>
<evidence type="ECO:0000256" key="1">
    <source>
        <dbReference type="ARBA" id="ARBA00004141"/>
    </source>
</evidence>
<dbReference type="SUPFAM" id="SSF144091">
    <property type="entry name" value="Rhomboid-like"/>
    <property type="match status" value="1"/>
</dbReference>
<dbReference type="GO" id="GO:0016020">
    <property type="term" value="C:membrane"/>
    <property type="evidence" value="ECO:0007669"/>
    <property type="project" value="UniProtKB-SubCell"/>
</dbReference>